<name>A0A9N9ZBK1_9HYPO</name>
<dbReference type="AlphaFoldDB" id="A0A9N9ZBK1"/>
<evidence type="ECO:0000313" key="4">
    <source>
        <dbReference type="EMBL" id="CAH0053207.1"/>
    </source>
</evidence>
<feature type="compositionally biased region" description="Polar residues" evidence="2">
    <location>
        <begin position="191"/>
        <end position="205"/>
    </location>
</feature>
<dbReference type="InterPro" id="IPR001878">
    <property type="entry name" value="Znf_CCHC"/>
</dbReference>
<sequence length="334" mass="36078">MSLEDDGLLGDVITLSSSEDEAPQGQKRSRRASNGSHVVEGTFHPHKRAKTRSSTRTGSTGSGASEEGEIDETRDQLDQPSAPEEIMDSEQKSGKPKPSGAFIPPNGPVYNDKDATFVLPVFSSKREGSWDVRFKDWVTVFCVSNATHGPLLTPTLVQSAYMHYLDMNSGLKTKKKRNAKQAAKHVEESGTLESQVRSTNLSQQSRPPPKASHPRNQQPAAAKETIDLVSESEEEYEPPVGTPFTAPSTLEPNGNPVASQQDFVGERISDDTSHPVVAEEEMAMIRKYFPSASESAIMCLRCGGAGHLSANCSKAACAGNVVNLVMVPLIVKRS</sequence>
<keyword evidence="1" id="KW-0862">Zinc</keyword>
<keyword evidence="1" id="KW-0479">Metal-binding</keyword>
<feature type="compositionally biased region" description="Basic residues" evidence="2">
    <location>
        <begin position="44"/>
        <end position="53"/>
    </location>
</feature>
<gene>
    <name evidence="4" type="ORF">CSOL1703_00005078</name>
</gene>
<dbReference type="OrthoDB" id="7608935at2759"/>
<evidence type="ECO:0000313" key="5">
    <source>
        <dbReference type="Proteomes" id="UP000775872"/>
    </source>
</evidence>
<feature type="region of interest" description="Disordered" evidence="2">
    <location>
        <begin position="1"/>
        <end position="110"/>
    </location>
</feature>
<feature type="compositionally biased region" description="Low complexity" evidence="2">
    <location>
        <begin position="54"/>
        <end position="65"/>
    </location>
</feature>
<feature type="region of interest" description="Disordered" evidence="2">
    <location>
        <begin position="173"/>
        <end position="223"/>
    </location>
</feature>
<dbReference type="GO" id="GO:0003676">
    <property type="term" value="F:nucleic acid binding"/>
    <property type="evidence" value="ECO:0007669"/>
    <property type="project" value="InterPro"/>
</dbReference>
<feature type="compositionally biased region" description="Basic residues" evidence="2">
    <location>
        <begin position="173"/>
        <end position="183"/>
    </location>
</feature>
<reference evidence="4 5" key="2">
    <citation type="submission" date="2021-10" db="EMBL/GenBank/DDBJ databases">
        <authorList>
            <person name="Piombo E."/>
        </authorList>
    </citation>
    <scope>NUCLEOTIDE SEQUENCE [LARGE SCALE GENOMIC DNA]</scope>
</reference>
<dbReference type="Proteomes" id="UP000775872">
    <property type="component" value="Unassembled WGS sequence"/>
</dbReference>
<comment type="caution">
    <text evidence="4">The sequence shown here is derived from an EMBL/GenBank/DDBJ whole genome shotgun (WGS) entry which is preliminary data.</text>
</comment>
<feature type="domain" description="CCHC-type" evidence="3">
    <location>
        <begin position="299"/>
        <end position="314"/>
    </location>
</feature>
<evidence type="ECO:0000256" key="1">
    <source>
        <dbReference type="PROSITE-ProRule" id="PRU00047"/>
    </source>
</evidence>
<evidence type="ECO:0000256" key="2">
    <source>
        <dbReference type="SAM" id="MobiDB-lite"/>
    </source>
</evidence>
<keyword evidence="5" id="KW-1185">Reference proteome</keyword>
<dbReference type="PROSITE" id="PS50158">
    <property type="entry name" value="ZF_CCHC"/>
    <property type="match status" value="1"/>
</dbReference>
<proteinExistence type="predicted"/>
<protein>
    <recommendedName>
        <fullName evidence="3">CCHC-type domain-containing protein</fullName>
    </recommendedName>
</protein>
<organism evidence="4 5">
    <name type="scientific">Clonostachys solani</name>
    <dbReference type="NCBI Taxonomy" id="160281"/>
    <lineage>
        <taxon>Eukaryota</taxon>
        <taxon>Fungi</taxon>
        <taxon>Dikarya</taxon>
        <taxon>Ascomycota</taxon>
        <taxon>Pezizomycotina</taxon>
        <taxon>Sordariomycetes</taxon>
        <taxon>Hypocreomycetidae</taxon>
        <taxon>Hypocreales</taxon>
        <taxon>Bionectriaceae</taxon>
        <taxon>Clonostachys</taxon>
    </lineage>
</organism>
<dbReference type="GO" id="GO:0008270">
    <property type="term" value="F:zinc ion binding"/>
    <property type="evidence" value="ECO:0007669"/>
    <property type="project" value="UniProtKB-KW"/>
</dbReference>
<accession>A0A9N9ZBK1</accession>
<evidence type="ECO:0000259" key="3">
    <source>
        <dbReference type="PROSITE" id="PS50158"/>
    </source>
</evidence>
<dbReference type="EMBL" id="CABFOC020000045">
    <property type="protein sequence ID" value="CAH0053207.1"/>
    <property type="molecule type" value="Genomic_DNA"/>
</dbReference>
<reference evidence="5" key="1">
    <citation type="submission" date="2019-06" db="EMBL/GenBank/DDBJ databases">
        <authorList>
            <person name="Broberg M."/>
        </authorList>
    </citation>
    <scope>NUCLEOTIDE SEQUENCE [LARGE SCALE GENOMIC DNA]</scope>
</reference>
<keyword evidence="1" id="KW-0863">Zinc-finger</keyword>